<dbReference type="NCBIfam" id="TIGR00938">
    <property type="entry name" value="thrB_alt"/>
    <property type="match status" value="1"/>
</dbReference>
<dbReference type="InterPro" id="IPR005280">
    <property type="entry name" value="Homoserine_kinase_II"/>
</dbReference>
<protein>
    <recommendedName>
        <fullName evidence="8 9">Homoserine kinase</fullName>
        <shortName evidence="8">HK</shortName>
        <shortName evidence="8">HSK</shortName>
        <ecNumber evidence="8 9">2.7.1.39</ecNumber>
    </recommendedName>
</protein>
<dbReference type="NCBIfam" id="NF003558">
    <property type="entry name" value="PRK05231.1"/>
    <property type="match status" value="1"/>
</dbReference>
<keyword evidence="1 8" id="KW-0028">Amino-acid biosynthesis</keyword>
<dbReference type="CDD" id="cd05153">
    <property type="entry name" value="HomoserineK_II"/>
    <property type="match status" value="1"/>
</dbReference>
<reference evidence="11" key="1">
    <citation type="submission" date="2020-10" db="EMBL/GenBank/DDBJ databases">
        <title>Genome sequence of the unusual species of purple photosynthetic bacteria, Phaeovibrio sulfidiphilus DSM 23193, type strain.</title>
        <authorList>
            <person name="Kyndt J.A."/>
            <person name="Meyer T.E."/>
        </authorList>
    </citation>
    <scope>NUCLEOTIDE SEQUENCE</scope>
    <source>
        <strain evidence="11">DSM 23193</strain>
    </source>
</reference>
<feature type="domain" description="Aminoglycoside phosphotransferase" evidence="10">
    <location>
        <begin position="27"/>
        <end position="257"/>
    </location>
</feature>
<keyword evidence="12" id="KW-1185">Reference proteome</keyword>
<dbReference type="InterPro" id="IPR002575">
    <property type="entry name" value="Aminoglycoside_PTrfase"/>
</dbReference>
<dbReference type="Gene3D" id="3.90.1200.10">
    <property type="match status" value="1"/>
</dbReference>
<dbReference type="SUPFAM" id="SSF56112">
    <property type="entry name" value="Protein kinase-like (PK-like)"/>
    <property type="match status" value="1"/>
</dbReference>
<comment type="catalytic activity">
    <reaction evidence="8">
        <text>L-homoserine + ATP = O-phospho-L-homoserine + ADP + H(+)</text>
        <dbReference type="Rhea" id="RHEA:13985"/>
        <dbReference type="ChEBI" id="CHEBI:15378"/>
        <dbReference type="ChEBI" id="CHEBI:30616"/>
        <dbReference type="ChEBI" id="CHEBI:57476"/>
        <dbReference type="ChEBI" id="CHEBI:57590"/>
        <dbReference type="ChEBI" id="CHEBI:456216"/>
        <dbReference type="EC" id="2.7.1.39"/>
    </reaction>
</comment>
<dbReference type="Pfam" id="PF01636">
    <property type="entry name" value="APH"/>
    <property type="match status" value="1"/>
</dbReference>
<dbReference type="Proteomes" id="UP000631034">
    <property type="component" value="Unassembled WGS sequence"/>
</dbReference>
<dbReference type="InterPro" id="IPR011009">
    <property type="entry name" value="Kinase-like_dom_sf"/>
</dbReference>
<proteinExistence type="inferred from homology"/>
<evidence type="ECO:0000256" key="8">
    <source>
        <dbReference type="HAMAP-Rule" id="MF_00301"/>
    </source>
</evidence>
<evidence type="ECO:0000259" key="10">
    <source>
        <dbReference type="Pfam" id="PF01636"/>
    </source>
</evidence>
<keyword evidence="2 8" id="KW-0808">Transferase</keyword>
<evidence type="ECO:0000256" key="2">
    <source>
        <dbReference type="ARBA" id="ARBA00022679"/>
    </source>
</evidence>
<evidence type="ECO:0000256" key="1">
    <source>
        <dbReference type="ARBA" id="ARBA00022605"/>
    </source>
</evidence>
<accession>A0A8J6YKS1</accession>
<evidence type="ECO:0000256" key="3">
    <source>
        <dbReference type="ARBA" id="ARBA00022697"/>
    </source>
</evidence>
<evidence type="ECO:0000313" key="11">
    <source>
        <dbReference type="EMBL" id="MBE1236253.1"/>
    </source>
</evidence>
<dbReference type="PANTHER" id="PTHR21064:SF6">
    <property type="entry name" value="AMINOGLYCOSIDE PHOSPHOTRANSFERASE DOMAIN-CONTAINING PROTEIN"/>
    <property type="match status" value="1"/>
</dbReference>
<evidence type="ECO:0000256" key="4">
    <source>
        <dbReference type="ARBA" id="ARBA00022741"/>
    </source>
</evidence>
<comment type="pathway">
    <text evidence="8">Amino-acid biosynthesis; L-threonine biosynthesis; L-threonine from L-aspartate: step 4/5.</text>
</comment>
<dbReference type="GO" id="GO:0009088">
    <property type="term" value="P:threonine biosynthetic process"/>
    <property type="evidence" value="ECO:0007669"/>
    <property type="project" value="UniProtKB-UniRule"/>
</dbReference>
<evidence type="ECO:0000256" key="5">
    <source>
        <dbReference type="ARBA" id="ARBA00022777"/>
    </source>
</evidence>
<comment type="similarity">
    <text evidence="7 8">Belongs to the pseudomonas-type ThrB family.</text>
</comment>
<keyword evidence="6 8" id="KW-0067">ATP-binding</keyword>
<keyword evidence="4 8" id="KW-0547">Nucleotide-binding</keyword>
<dbReference type="AlphaFoldDB" id="A0A8J6YKS1"/>
<dbReference type="PANTHER" id="PTHR21064">
    <property type="entry name" value="AMINOGLYCOSIDE PHOSPHOTRANSFERASE DOMAIN-CONTAINING PROTEIN-RELATED"/>
    <property type="match status" value="1"/>
</dbReference>
<dbReference type="Gene3D" id="3.30.200.20">
    <property type="entry name" value="Phosphorylase Kinase, domain 1"/>
    <property type="match status" value="1"/>
</dbReference>
<name>A0A8J6YKS1_9PROT</name>
<dbReference type="EC" id="2.7.1.39" evidence="8 9"/>
<keyword evidence="3 8" id="KW-0791">Threonine biosynthesis</keyword>
<sequence>MAVYTEVFDDDLAEFLTHYDIGQPLALKGIAEGVENSNYLLMTDQGPFILTLYEKRVKEGDLPYFLGLMRHFSEKGVACPQPVPGRDGTALRRLKNRPAAIFTFLPGAWPRRPGVAQCGQLGKALAEMHLAGQSYPHTRANALSLEGWEGLFRDTGHLADEWTPGLSDEIAAELAFLKDNWPHDLPTGVIHADLFPDNVFFLDGTLSGLIDFYFACNDLLAYDLCICLNSWCFENQREFNATKGLHMIAGYQSVRPLTPAEIEALPILARGAALRFLLTRLYDAANTPKGAMVTIKNPMEYVDRLRFHQRVRSALEYGLRP</sequence>
<dbReference type="GO" id="GO:0004413">
    <property type="term" value="F:homoserine kinase activity"/>
    <property type="evidence" value="ECO:0007669"/>
    <property type="project" value="UniProtKB-UniRule"/>
</dbReference>
<keyword evidence="5 8" id="KW-0418">Kinase</keyword>
<dbReference type="InterPro" id="IPR050249">
    <property type="entry name" value="Pseudomonas-type_ThrB"/>
</dbReference>
<evidence type="ECO:0000256" key="9">
    <source>
        <dbReference type="NCBIfam" id="TIGR00938"/>
    </source>
</evidence>
<evidence type="ECO:0000313" key="12">
    <source>
        <dbReference type="Proteomes" id="UP000631034"/>
    </source>
</evidence>
<dbReference type="RefSeq" id="WP_192533122.1">
    <property type="nucleotide sequence ID" value="NZ_JACZHT010000001.1"/>
</dbReference>
<dbReference type="HAMAP" id="MF_00301">
    <property type="entry name" value="Homoser_kinase_2"/>
    <property type="match status" value="1"/>
</dbReference>
<dbReference type="UniPathway" id="UPA00050">
    <property type="reaction ID" value="UER00064"/>
</dbReference>
<gene>
    <name evidence="8" type="primary">thrB</name>
    <name evidence="11" type="ORF">IHV25_01100</name>
</gene>
<comment type="caution">
    <text evidence="11">The sequence shown here is derived from an EMBL/GenBank/DDBJ whole genome shotgun (WGS) entry which is preliminary data.</text>
</comment>
<organism evidence="11 12">
    <name type="scientific">Phaeovibrio sulfidiphilus</name>
    <dbReference type="NCBI Taxonomy" id="1220600"/>
    <lineage>
        <taxon>Bacteria</taxon>
        <taxon>Pseudomonadati</taxon>
        <taxon>Pseudomonadota</taxon>
        <taxon>Alphaproteobacteria</taxon>
        <taxon>Rhodospirillales</taxon>
        <taxon>Rhodospirillaceae</taxon>
        <taxon>Phaeovibrio</taxon>
    </lineage>
</organism>
<dbReference type="GO" id="GO:0005524">
    <property type="term" value="F:ATP binding"/>
    <property type="evidence" value="ECO:0007669"/>
    <property type="project" value="UniProtKB-KW"/>
</dbReference>
<evidence type="ECO:0000256" key="6">
    <source>
        <dbReference type="ARBA" id="ARBA00022840"/>
    </source>
</evidence>
<dbReference type="EMBL" id="JACZHT010000001">
    <property type="protein sequence ID" value="MBE1236253.1"/>
    <property type="molecule type" value="Genomic_DNA"/>
</dbReference>
<evidence type="ECO:0000256" key="7">
    <source>
        <dbReference type="ARBA" id="ARBA00038240"/>
    </source>
</evidence>